<sequence length="72" mass="7952">MKNTGKCPKCGSEDIFMVPGASGAYGRGNNIPIGSTVFSAVLVDRYVCGNCGFTEEWIDTKDIEKLQKKYRR</sequence>
<proteinExistence type="predicted"/>
<keyword evidence="2" id="KW-1185">Reference proteome</keyword>
<name>A0A1G7NU18_9LACT</name>
<accession>A0A1G7NU18</accession>
<gene>
    <name evidence="1" type="ORF">SAMN05421791_1012</name>
</gene>
<dbReference type="OrthoDB" id="1551269at2"/>
<dbReference type="RefSeq" id="WP_090288716.1">
    <property type="nucleotide sequence ID" value="NZ_FNCK01000001.1"/>
</dbReference>
<dbReference type="Proteomes" id="UP000199708">
    <property type="component" value="Unassembled WGS sequence"/>
</dbReference>
<evidence type="ECO:0000313" key="2">
    <source>
        <dbReference type="Proteomes" id="UP000199708"/>
    </source>
</evidence>
<dbReference type="EMBL" id="FNCK01000001">
    <property type="protein sequence ID" value="SDF77536.1"/>
    <property type="molecule type" value="Genomic_DNA"/>
</dbReference>
<reference evidence="1 2" key="1">
    <citation type="submission" date="2016-10" db="EMBL/GenBank/DDBJ databases">
        <authorList>
            <person name="de Groot N.N."/>
        </authorList>
    </citation>
    <scope>NUCLEOTIDE SEQUENCE [LARGE SCALE GENOMIC DNA]</scope>
    <source>
        <strain evidence="1 2">ATCC BAA-466</strain>
    </source>
</reference>
<dbReference type="AlphaFoldDB" id="A0A1G7NU18"/>
<organism evidence="1 2">
    <name type="scientific">Facklamia miroungae</name>
    <dbReference type="NCBI Taxonomy" id="120956"/>
    <lineage>
        <taxon>Bacteria</taxon>
        <taxon>Bacillati</taxon>
        <taxon>Bacillota</taxon>
        <taxon>Bacilli</taxon>
        <taxon>Lactobacillales</taxon>
        <taxon>Aerococcaceae</taxon>
        <taxon>Facklamia</taxon>
    </lineage>
</organism>
<evidence type="ECO:0008006" key="3">
    <source>
        <dbReference type="Google" id="ProtNLM"/>
    </source>
</evidence>
<evidence type="ECO:0000313" key="1">
    <source>
        <dbReference type="EMBL" id="SDF77536.1"/>
    </source>
</evidence>
<protein>
    <recommendedName>
        <fullName evidence="3">Transcription initiation factor TFIIIB</fullName>
    </recommendedName>
</protein>